<feature type="compositionally biased region" description="Basic and acidic residues" evidence="2">
    <location>
        <begin position="750"/>
        <end position="759"/>
    </location>
</feature>
<dbReference type="GeneID" id="83218374"/>
<evidence type="ECO:0000256" key="2">
    <source>
        <dbReference type="SAM" id="MobiDB-lite"/>
    </source>
</evidence>
<dbReference type="RefSeq" id="XP_058338340.1">
    <property type="nucleotide sequence ID" value="XM_058490945.1"/>
</dbReference>
<feature type="compositionally biased region" description="Polar residues" evidence="2">
    <location>
        <begin position="313"/>
        <end position="322"/>
    </location>
</feature>
<feature type="region of interest" description="Disordered" evidence="2">
    <location>
        <begin position="23"/>
        <end position="93"/>
    </location>
</feature>
<dbReference type="AlphaFoldDB" id="A0AAD7UWI7"/>
<feature type="compositionally biased region" description="Basic and acidic residues" evidence="2">
    <location>
        <begin position="134"/>
        <end position="148"/>
    </location>
</feature>
<keyword evidence="5" id="KW-1185">Reference proteome</keyword>
<dbReference type="Pfam" id="PF01843">
    <property type="entry name" value="DIL"/>
    <property type="match status" value="1"/>
</dbReference>
<feature type="domain" description="Dilute" evidence="3">
    <location>
        <begin position="432"/>
        <end position="715"/>
    </location>
</feature>
<name>A0AAD7UWI7_9FUNG</name>
<dbReference type="InterPro" id="IPR037986">
    <property type="entry name" value="Myo5p-like_CBD_DIL"/>
</dbReference>
<gene>
    <name evidence="4" type="ORF">O0I10_010972</name>
</gene>
<sequence length="867" mass="98623">MSTIMMSSSGSDHLHINSSLVVSPTATTSSSNKRRCSDTALPGEHDQRRRQRLPTTELIVTAPSPSPGENSSDGEVQKKERRNVYSWSSTSSGFSMSTLSTVATPITTISHAGMFPMTTDQPLPVDLDYDDEDDHHNHHHDNDNNNNKDEEEEDEQQIHQRQWRRRVSRALCRSASKGNVVNVQQILTDIRLRPFLDVDAPDDEQDGITPLIYAACFGKAEVVQVLLDAGADSNVQDKRGWTALMWAASNNHSNVVQMLLAHGASSSTQSACGRTVVDYIDTQNEQMKTIFSPNHTTHHESACSSVLKIPSSPKAQSTTSEQQQKEHPPNKASSDPEDTLASSDDGDNDDDLEQCEASLQSIHQFQWDKCLPDQMFVFSEEDTEHILETAITRLRLPMETQHEIWVPANIIFLSARFAHYYSSRDLLHRLLHTAVEKIEHVLKQNRRDIHTLAFWMTNLSQLLYYLKKDTGLVVATAEYQLTISELICETYNLLVLDSEQRIDQILEPAMLDHEPLECLTENVHFSDDWQRFFRRGRSIHRRSVIEAAASPPPQTPSCTMSPQTIISLLSSILYVLQSYEVHPAIIIQATAQFLHFLSCELFNRILGNKKYLCRSKALQIRMNLTALEEWMRDDEKRQLPLSHLTSSFEPLVQLLQLLQCISQLNELTVFTNTIQTFELLNPLQIKRCVVHYRYEVSETRLSDQVEKYAIQMANDSIRRRPSTTCEPKKNNSTTTTTTTTLSITTTAESADIKSRHSQDDYPMSPLSPSMPGESIDDCSQEWIKEKRDSRYMLPFYLPNNRGWSKKNPALSSCCWDDQASPAQENQSLADAICQKLREERKKNGNERDTIPTIPEEWMDRLDCRLIS</sequence>
<dbReference type="InterPro" id="IPR036770">
    <property type="entry name" value="Ankyrin_rpt-contain_sf"/>
</dbReference>
<organism evidence="4 5">
    <name type="scientific">Lichtheimia ornata</name>
    <dbReference type="NCBI Taxonomy" id="688661"/>
    <lineage>
        <taxon>Eukaryota</taxon>
        <taxon>Fungi</taxon>
        <taxon>Fungi incertae sedis</taxon>
        <taxon>Mucoromycota</taxon>
        <taxon>Mucoromycotina</taxon>
        <taxon>Mucoromycetes</taxon>
        <taxon>Mucorales</taxon>
        <taxon>Lichtheimiaceae</taxon>
        <taxon>Lichtheimia</taxon>
    </lineage>
</organism>
<dbReference type="PANTHER" id="PTHR16027:SF6">
    <property type="entry name" value="DILUTE DOMAIN-CONTAINING PROTEIN"/>
    <property type="match status" value="1"/>
</dbReference>
<feature type="repeat" description="ANK" evidence="1">
    <location>
        <begin position="239"/>
        <end position="271"/>
    </location>
</feature>
<proteinExistence type="predicted"/>
<dbReference type="Pfam" id="PF12796">
    <property type="entry name" value="Ank_2"/>
    <property type="match status" value="1"/>
</dbReference>
<evidence type="ECO:0000256" key="1">
    <source>
        <dbReference type="PROSITE-ProRule" id="PRU00023"/>
    </source>
</evidence>
<dbReference type="EMBL" id="JARTCD010000079">
    <property type="protein sequence ID" value="KAJ8653426.1"/>
    <property type="molecule type" value="Genomic_DNA"/>
</dbReference>
<dbReference type="PROSITE" id="PS50297">
    <property type="entry name" value="ANK_REP_REGION"/>
    <property type="match status" value="2"/>
</dbReference>
<dbReference type="PROSITE" id="PS50088">
    <property type="entry name" value="ANK_REPEAT"/>
    <property type="match status" value="2"/>
</dbReference>
<keyword evidence="1" id="KW-0040">ANK repeat</keyword>
<feature type="region of interest" description="Disordered" evidence="2">
    <location>
        <begin position="302"/>
        <end position="352"/>
    </location>
</feature>
<dbReference type="CDD" id="cd15473">
    <property type="entry name" value="Myo5p-like_CBD_DIL_ANK"/>
    <property type="match status" value="1"/>
</dbReference>
<feature type="region of interest" description="Disordered" evidence="2">
    <location>
        <begin position="121"/>
        <end position="163"/>
    </location>
</feature>
<protein>
    <recommendedName>
        <fullName evidence="3">Dilute domain-containing protein</fullName>
    </recommendedName>
</protein>
<dbReference type="PROSITE" id="PS51126">
    <property type="entry name" value="DILUTE"/>
    <property type="match status" value="1"/>
</dbReference>
<dbReference type="SUPFAM" id="SSF48403">
    <property type="entry name" value="Ankyrin repeat"/>
    <property type="match status" value="1"/>
</dbReference>
<dbReference type="GO" id="GO:0051020">
    <property type="term" value="F:GTPase binding"/>
    <property type="evidence" value="ECO:0007669"/>
    <property type="project" value="TreeGrafter"/>
</dbReference>
<feature type="compositionally biased region" description="Low complexity" evidence="2">
    <location>
        <begin position="733"/>
        <end position="746"/>
    </location>
</feature>
<reference evidence="4 5" key="1">
    <citation type="submission" date="2023-03" db="EMBL/GenBank/DDBJ databases">
        <title>Genome sequence of Lichtheimia ornata CBS 291.66.</title>
        <authorList>
            <person name="Mohabir J.T."/>
            <person name="Shea T.P."/>
            <person name="Kurbessoian T."/>
            <person name="Berby B."/>
            <person name="Fontaine J."/>
            <person name="Livny J."/>
            <person name="Gnirke A."/>
            <person name="Stajich J.E."/>
            <person name="Cuomo C.A."/>
        </authorList>
    </citation>
    <scope>NUCLEOTIDE SEQUENCE [LARGE SCALE GENOMIC DNA]</scope>
    <source>
        <strain evidence="4">CBS 291.66</strain>
    </source>
</reference>
<dbReference type="SMART" id="SM01132">
    <property type="entry name" value="DIL"/>
    <property type="match status" value="1"/>
</dbReference>
<accession>A0AAD7UWI7</accession>
<dbReference type="InterPro" id="IPR002110">
    <property type="entry name" value="Ankyrin_rpt"/>
</dbReference>
<evidence type="ECO:0000313" key="5">
    <source>
        <dbReference type="Proteomes" id="UP001234581"/>
    </source>
</evidence>
<evidence type="ECO:0000313" key="4">
    <source>
        <dbReference type="EMBL" id="KAJ8653426.1"/>
    </source>
</evidence>
<dbReference type="InterPro" id="IPR002710">
    <property type="entry name" value="Dilute_dom"/>
</dbReference>
<dbReference type="InterPro" id="IPR052072">
    <property type="entry name" value="Vascular_dev_regulator"/>
</dbReference>
<comment type="caution">
    <text evidence="4">The sequence shown here is derived from an EMBL/GenBank/DDBJ whole genome shotgun (WGS) entry which is preliminary data.</text>
</comment>
<dbReference type="PANTHER" id="PTHR16027">
    <property type="entry name" value="DILUTE DOMAIN-CONTAINING PROTEIN YPR089W"/>
    <property type="match status" value="1"/>
</dbReference>
<evidence type="ECO:0000259" key="3">
    <source>
        <dbReference type="PROSITE" id="PS51126"/>
    </source>
</evidence>
<feature type="repeat" description="ANK" evidence="1">
    <location>
        <begin position="206"/>
        <end position="238"/>
    </location>
</feature>
<dbReference type="Proteomes" id="UP001234581">
    <property type="component" value="Unassembled WGS sequence"/>
</dbReference>
<dbReference type="SMART" id="SM00248">
    <property type="entry name" value="ANK"/>
    <property type="match status" value="2"/>
</dbReference>
<feature type="region of interest" description="Disordered" evidence="2">
    <location>
        <begin position="719"/>
        <end position="774"/>
    </location>
</feature>
<dbReference type="Gene3D" id="1.25.40.20">
    <property type="entry name" value="Ankyrin repeat-containing domain"/>
    <property type="match status" value="1"/>
</dbReference>